<name>A0ACC1PHY0_9PEZI</name>
<reference evidence="1" key="1">
    <citation type="submission" date="2022-10" db="EMBL/GenBank/DDBJ databases">
        <title>Genome Sequence of Xylaria curta.</title>
        <authorList>
            <person name="Buettner E."/>
        </authorList>
    </citation>
    <scope>NUCLEOTIDE SEQUENCE</scope>
    <source>
        <strain evidence="1">Babe10</strain>
    </source>
</reference>
<dbReference type="Proteomes" id="UP001143856">
    <property type="component" value="Unassembled WGS sequence"/>
</dbReference>
<dbReference type="EMBL" id="JAPDGR010000289">
    <property type="protein sequence ID" value="KAJ2992104.1"/>
    <property type="molecule type" value="Genomic_DNA"/>
</dbReference>
<keyword evidence="2" id="KW-1185">Reference proteome</keyword>
<evidence type="ECO:0000313" key="2">
    <source>
        <dbReference type="Proteomes" id="UP001143856"/>
    </source>
</evidence>
<organism evidence="1 2">
    <name type="scientific">Xylaria curta</name>
    <dbReference type="NCBI Taxonomy" id="42375"/>
    <lineage>
        <taxon>Eukaryota</taxon>
        <taxon>Fungi</taxon>
        <taxon>Dikarya</taxon>
        <taxon>Ascomycota</taxon>
        <taxon>Pezizomycotina</taxon>
        <taxon>Sordariomycetes</taxon>
        <taxon>Xylariomycetidae</taxon>
        <taxon>Xylariales</taxon>
        <taxon>Xylariaceae</taxon>
        <taxon>Xylaria</taxon>
    </lineage>
</organism>
<comment type="caution">
    <text evidence="1">The sequence shown here is derived from an EMBL/GenBank/DDBJ whole genome shotgun (WGS) entry which is preliminary data.</text>
</comment>
<protein>
    <submittedName>
        <fullName evidence="1">Uncharacterized protein</fullName>
    </submittedName>
</protein>
<proteinExistence type="predicted"/>
<evidence type="ECO:0000313" key="1">
    <source>
        <dbReference type="EMBL" id="KAJ2992104.1"/>
    </source>
</evidence>
<sequence>MPDYSSWTTGPGGIKAPPLQPIPPDAVKPGDELCDICRTIDFEPSKFFIGASPSDEEEDQEGEGDGDEGEDDDDDPRLPGSAESYTGLDLGLGFNITTHSSLLHSSLLLPVGVTQNDLLGGNLLRFLPHNEML</sequence>
<gene>
    <name evidence="1" type="ORF">NUW58_g2285</name>
</gene>
<accession>A0ACC1PHY0</accession>